<dbReference type="Proteomes" id="UP000316706">
    <property type="component" value="Unassembled WGS sequence"/>
</dbReference>
<dbReference type="RefSeq" id="WP_141971198.1">
    <property type="nucleotide sequence ID" value="NZ_VFPO01000001.1"/>
</dbReference>
<keyword evidence="3" id="KW-1185">Reference proteome</keyword>
<dbReference type="PANTHER" id="PTHR35525:SF3">
    <property type="entry name" value="BLL6575 PROTEIN"/>
    <property type="match status" value="1"/>
</dbReference>
<dbReference type="Pfam" id="PF07336">
    <property type="entry name" value="ABATE"/>
    <property type="match status" value="1"/>
</dbReference>
<sequence length="183" mass="19340">MTGAHDDPALLLRDFVNTYDVEPGTDHVSTPELLAEWLAGRGLVSAGTTATGDDLATATALREGLREAMAAHHSPRDADLPDELEDALAALPLRVTFTGGAPRLVPLDPPATAAGGLARLAAAIPASAAAGTWPRLKVCKEGTCRWAFLDTSKNRSRAWCSMSVCGNRTKTRAYRARRRPPAG</sequence>
<organism evidence="2 3">
    <name type="scientific">Actinomadura hallensis</name>
    <dbReference type="NCBI Taxonomy" id="337895"/>
    <lineage>
        <taxon>Bacteria</taxon>
        <taxon>Bacillati</taxon>
        <taxon>Actinomycetota</taxon>
        <taxon>Actinomycetes</taxon>
        <taxon>Streptosporangiales</taxon>
        <taxon>Thermomonosporaceae</taxon>
        <taxon>Actinomadura</taxon>
    </lineage>
</organism>
<dbReference type="InterPro" id="IPR010852">
    <property type="entry name" value="ABATE"/>
</dbReference>
<feature type="domain" description="Zinc finger CGNR" evidence="1">
    <location>
        <begin position="135"/>
        <end position="178"/>
    </location>
</feature>
<dbReference type="AlphaFoldDB" id="A0A543IIG8"/>
<name>A0A543IIG8_9ACTN</name>
<evidence type="ECO:0000259" key="1">
    <source>
        <dbReference type="Pfam" id="PF11706"/>
    </source>
</evidence>
<dbReference type="InterPro" id="IPR023286">
    <property type="entry name" value="ABATE_dom_sf"/>
</dbReference>
<reference evidence="2 3" key="1">
    <citation type="submission" date="2019-06" db="EMBL/GenBank/DDBJ databases">
        <title>Sequencing the genomes of 1000 actinobacteria strains.</title>
        <authorList>
            <person name="Klenk H.-P."/>
        </authorList>
    </citation>
    <scope>NUCLEOTIDE SEQUENCE [LARGE SCALE GENOMIC DNA]</scope>
    <source>
        <strain evidence="2 3">DSM 45043</strain>
    </source>
</reference>
<dbReference type="InterPro" id="IPR021005">
    <property type="entry name" value="Znf_CGNR"/>
</dbReference>
<dbReference type="SUPFAM" id="SSF160904">
    <property type="entry name" value="Jann2411-like"/>
    <property type="match status" value="1"/>
</dbReference>
<evidence type="ECO:0000313" key="2">
    <source>
        <dbReference type="EMBL" id="TQM70378.1"/>
    </source>
</evidence>
<dbReference type="OrthoDB" id="123307at2"/>
<dbReference type="EMBL" id="VFPO01000001">
    <property type="protein sequence ID" value="TQM70378.1"/>
    <property type="molecule type" value="Genomic_DNA"/>
</dbReference>
<dbReference type="Pfam" id="PF11706">
    <property type="entry name" value="zf-CGNR"/>
    <property type="match status" value="1"/>
</dbReference>
<accession>A0A543IIG8</accession>
<protein>
    <submittedName>
        <fullName evidence="2">Putative RNA-binding Zn ribbon-like protein</fullName>
    </submittedName>
</protein>
<evidence type="ECO:0000313" key="3">
    <source>
        <dbReference type="Proteomes" id="UP000316706"/>
    </source>
</evidence>
<gene>
    <name evidence="2" type="ORF">FHX41_4101</name>
</gene>
<dbReference type="Gene3D" id="1.10.3300.10">
    <property type="entry name" value="Jann2411-like domain"/>
    <property type="match status" value="1"/>
</dbReference>
<proteinExistence type="predicted"/>
<dbReference type="PANTHER" id="PTHR35525">
    <property type="entry name" value="BLL6575 PROTEIN"/>
    <property type="match status" value="1"/>
</dbReference>
<comment type="caution">
    <text evidence="2">The sequence shown here is derived from an EMBL/GenBank/DDBJ whole genome shotgun (WGS) entry which is preliminary data.</text>
</comment>